<evidence type="ECO:0000313" key="2">
    <source>
        <dbReference type="EMBL" id="MTE92360.1"/>
    </source>
</evidence>
<evidence type="ECO:0000313" key="1">
    <source>
        <dbReference type="EMBL" id="HAJ0835782.1"/>
    </source>
</evidence>
<organism evidence="1">
    <name type="scientific">Escherichia coli</name>
    <dbReference type="NCBI Taxonomy" id="562"/>
    <lineage>
        <taxon>Bacteria</taxon>
        <taxon>Pseudomonadati</taxon>
        <taxon>Pseudomonadota</taxon>
        <taxon>Gammaproteobacteria</taxon>
        <taxon>Enterobacterales</taxon>
        <taxon>Enterobacteriaceae</taxon>
        <taxon>Escherichia</taxon>
    </lineage>
</organism>
<evidence type="ECO:0000313" key="3">
    <source>
        <dbReference type="Proteomes" id="UP000486847"/>
    </source>
</evidence>
<name>A0A4Q0BD73_ECOLX</name>
<dbReference type="EMBL" id="WCEW01000071">
    <property type="protein sequence ID" value="MTE92360.1"/>
    <property type="molecule type" value="Genomic_DNA"/>
</dbReference>
<dbReference type="EMBL" id="DABGYN010000030">
    <property type="protein sequence ID" value="HAJ0835782.1"/>
    <property type="molecule type" value="Genomic_DNA"/>
</dbReference>
<comment type="caution">
    <text evidence="1">The sequence shown here is derived from an EMBL/GenBank/DDBJ whole genome shotgun (WGS) entry which is preliminary data.</text>
</comment>
<dbReference type="AlphaFoldDB" id="A0A4Q0BD73"/>
<reference evidence="1" key="2">
    <citation type="submission" date="2019-09" db="EMBL/GenBank/DDBJ databases">
        <authorList>
            <consortium name="NCBI Pathogen Detection Project"/>
        </authorList>
    </citation>
    <scope>NUCLEOTIDE SEQUENCE</scope>
    <source>
        <strain evidence="1">EC00618</strain>
    </source>
</reference>
<proteinExistence type="predicted"/>
<sequence length="40" mass="4472">MRKTTLIVISGYGVMPSVLKTSFTGETGKWKGFRDNVRPL</sequence>
<dbReference type="Proteomes" id="UP000486847">
    <property type="component" value="Unassembled WGS sequence"/>
</dbReference>
<accession>A0A4Q0BD73</accession>
<reference evidence="2 3" key="3">
    <citation type="submission" date="2019-10" db="EMBL/GenBank/DDBJ databases">
        <title>Comparative genomic analysis of antimicrobial resistant Escherichia coli of diverse origin.</title>
        <authorList>
            <person name="Ghatak S."/>
            <person name="Milton A.P."/>
            <person name="Rhetso K."/>
            <person name="Purkait D."/>
            <person name="Das S."/>
            <person name="Puro K.-U."/>
            <person name="Shakuntala I."/>
            <person name="Sen A."/>
            <person name="Sanjukta R."/>
            <person name="Priya G.B."/>
            <person name="Mawlong M."/>
            <person name="Lyngdoh V."/>
            <person name="Rynghang J."/>
            <person name="Mawphlang B.L."/>
        </authorList>
    </citation>
    <scope>NUCLEOTIDE SEQUENCE [LARGE SCALE GENOMIC DNA]</scope>
    <source>
        <strain evidence="2 3">SE161</strain>
    </source>
</reference>
<protein>
    <submittedName>
        <fullName evidence="1">Hemolysin expression modulating protein</fullName>
    </submittedName>
</protein>
<reference evidence="1" key="1">
    <citation type="journal article" date="2018" name="Genome Biol.">
        <title>SKESA: strategic k-mer extension for scrupulous assemblies.</title>
        <authorList>
            <person name="Souvorov A."/>
            <person name="Agarwala R."/>
            <person name="Lipman D.J."/>
        </authorList>
    </citation>
    <scope>NUCLEOTIDE SEQUENCE [LARGE SCALE GENOMIC DNA]</scope>
    <source>
        <strain evidence="1">EC00618</strain>
    </source>
</reference>
<gene>
    <name evidence="2" type="ORF">F9B07_27015</name>
    <name evidence="1" type="ORF">HL563_18950</name>
</gene>